<evidence type="ECO:0000256" key="5">
    <source>
        <dbReference type="ARBA" id="ARBA00023121"/>
    </source>
</evidence>
<dbReference type="Proteomes" id="UP001369086">
    <property type="component" value="Unassembled WGS sequence"/>
</dbReference>
<dbReference type="EMBL" id="JAHFZB010000030">
    <property type="protein sequence ID" value="KAK6471723.1"/>
    <property type="molecule type" value="Genomic_DNA"/>
</dbReference>
<evidence type="ECO:0000256" key="1">
    <source>
        <dbReference type="ARBA" id="ARBA00004469"/>
    </source>
</evidence>
<keyword evidence="10" id="KW-1185">Reference proteome</keyword>
<evidence type="ECO:0000256" key="6">
    <source>
        <dbReference type="ARBA" id="ARBA00023136"/>
    </source>
</evidence>
<evidence type="ECO:0000256" key="3">
    <source>
        <dbReference type="ARBA" id="ARBA00022753"/>
    </source>
</evidence>
<feature type="compositionally biased region" description="Acidic residues" evidence="7">
    <location>
        <begin position="28"/>
        <end position="40"/>
    </location>
</feature>
<feature type="compositionally biased region" description="Polar residues" evidence="7">
    <location>
        <begin position="41"/>
        <end position="50"/>
    </location>
</feature>
<feature type="region of interest" description="Disordered" evidence="7">
    <location>
        <begin position="14"/>
        <end position="98"/>
    </location>
</feature>
<sequence>MASKLLHRLRRTLLREVTLQPQLGSAEDFPESSELDDDTEGLSSRFSGTLSFEGEQEPESEDPGENSELDSDSDVLEDSGENGTESAESSPACQPPAHNMLTKQLQDSWKQSRTRSIPERLLFEVTDASVVQEGTSKYVLYTIHVIKSGQFDKTPSPITRRYTDFNRLHSQLRGLYGEEMWGIAFPRKKLHRNFAAETIAKRSRAFEQYLTHLHSLAELRRAPLFLEFFYLGDLQAGQSLLRAGQYQEAVGCLLNALGLQEKLGCRPQGHWIFTLAILVASFQELEQPEEAQEYCERALQDLTSPSLQRQQQQHPLLVPLLQAIVRLSWKVSKDKRQWESQLQQLKDSGVDVGSQPSLKEYLVKESLEGSEGGRHKGGRRGLSLVPTAIA</sequence>
<feature type="domain" description="PX" evidence="8">
    <location>
        <begin position="119"/>
        <end position="236"/>
    </location>
</feature>
<dbReference type="Pfam" id="PF00787">
    <property type="entry name" value="PX"/>
    <property type="match status" value="1"/>
</dbReference>
<feature type="compositionally biased region" description="Acidic residues" evidence="7">
    <location>
        <begin position="54"/>
        <end position="80"/>
    </location>
</feature>
<protein>
    <submittedName>
        <fullName evidence="9">Sorting nexin-21-like</fullName>
    </submittedName>
</protein>
<organism evidence="9 10">
    <name type="scientific">Huso huso</name>
    <name type="common">Beluga</name>
    <name type="synonym">Acipenser huso</name>
    <dbReference type="NCBI Taxonomy" id="61971"/>
    <lineage>
        <taxon>Eukaryota</taxon>
        <taxon>Metazoa</taxon>
        <taxon>Chordata</taxon>
        <taxon>Craniata</taxon>
        <taxon>Vertebrata</taxon>
        <taxon>Euteleostomi</taxon>
        <taxon>Actinopterygii</taxon>
        <taxon>Chondrostei</taxon>
        <taxon>Acipenseriformes</taxon>
        <taxon>Acipenseridae</taxon>
        <taxon>Huso</taxon>
    </lineage>
</organism>
<keyword evidence="4" id="KW-0653">Protein transport</keyword>
<evidence type="ECO:0000313" key="9">
    <source>
        <dbReference type="EMBL" id="KAK6471723.1"/>
    </source>
</evidence>
<proteinExistence type="predicted"/>
<comment type="subcellular location">
    <subcellularLocation>
        <location evidence="1">Early endosome membrane</location>
        <topology evidence="1">Peripheral membrane protein</topology>
        <orientation evidence="1">Cytoplasmic side</orientation>
    </subcellularLocation>
</comment>
<dbReference type="PROSITE" id="PS50195">
    <property type="entry name" value="PX"/>
    <property type="match status" value="1"/>
</dbReference>
<keyword evidence="5" id="KW-0446">Lipid-binding</keyword>
<keyword evidence="2" id="KW-0813">Transport</keyword>
<dbReference type="Gene3D" id="3.30.1520.10">
    <property type="entry name" value="Phox-like domain"/>
    <property type="match status" value="1"/>
</dbReference>
<dbReference type="InterPro" id="IPR036871">
    <property type="entry name" value="PX_dom_sf"/>
</dbReference>
<dbReference type="SMART" id="SM00312">
    <property type="entry name" value="PX"/>
    <property type="match status" value="1"/>
</dbReference>
<dbReference type="PANTHER" id="PTHR20939">
    <property type="entry name" value="SORTING NEXIN 20, 21"/>
    <property type="match status" value="1"/>
</dbReference>
<evidence type="ECO:0000259" key="8">
    <source>
        <dbReference type="PROSITE" id="PS50195"/>
    </source>
</evidence>
<feature type="compositionally biased region" description="Polar residues" evidence="7">
    <location>
        <begin position="82"/>
        <end position="92"/>
    </location>
</feature>
<keyword evidence="3" id="KW-0967">Endosome</keyword>
<evidence type="ECO:0000313" key="10">
    <source>
        <dbReference type="Proteomes" id="UP001369086"/>
    </source>
</evidence>
<dbReference type="InterPro" id="IPR001683">
    <property type="entry name" value="PX_dom"/>
</dbReference>
<dbReference type="InterPro" id="IPR011990">
    <property type="entry name" value="TPR-like_helical_dom_sf"/>
</dbReference>
<dbReference type="InterPro" id="IPR039937">
    <property type="entry name" value="SNX20/SNX21"/>
</dbReference>
<comment type="caution">
    <text evidence="9">The sequence shown here is derived from an EMBL/GenBank/DDBJ whole genome shotgun (WGS) entry which is preliminary data.</text>
</comment>
<reference evidence="9 10" key="1">
    <citation type="submission" date="2021-05" db="EMBL/GenBank/DDBJ databases">
        <authorList>
            <person name="Zahm M."/>
            <person name="Klopp C."/>
            <person name="Cabau C."/>
            <person name="Kuhl H."/>
            <person name="Suciu R."/>
            <person name="Ciorpac M."/>
            <person name="Holostenco D."/>
            <person name="Gessner J."/>
            <person name="Wuertz S."/>
            <person name="Hohne C."/>
            <person name="Stock M."/>
            <person name="Gislard M."/>
            <person name="Lluch J."/>
            <person name="Milhes M."/>
            <person name="Lampietro C."/>
            <person name="Lopez Roques C."/>
            <person name="Donnadieu C."/>
            <person name="Du K."/>
            <person name="Schartl M."/>
            <person name="Guiguen Y."/>
        </authorList>
    </citation>
    <scope>NUCLEOTIDE SEQUENCE [LARGE SCALE GENOMIC DNA]</scope>
    <source>
        <strain evidence="9">Hh-F2</strain>
        <tissue evidence="9">Blood</tissue>
    </source>
</reference>
<evidence type="ECO:0000256" key="4">
    <source>
        <dbReference type="ARBA" id="ARBA00022927"/>
    </source>
</evidence>
<evidence type="ECO:0000256" key="7">
    <source>
        <dbReference type="SAM" id="MobiDB-lite"/>
    </source>
</evidence>
<dbReference type="SUPFAM" id="SSF64268">
    <property type="entry name" value="PX domain"/>
    <property type="match status" value="1"/>
</dbReference>
<dbReference type="PANTHER" id="PTHR20939:SF10">
    <property type="entry name" value="SORTING NEXIN-21"/>
    <property type="match status" value="1"/>
</dbReference>
<evidence type="ECO:0000256" key="2">
    <source>
        <dbReference type="ARBA" id="ARBA00022448"/>
    </source>
</evidence>
<accession>A0ABR0YGP8</accession>
<dbReference type="SUPFAM" id="SSF48452">
    <property type="entry name" value="TPR-like"/>
    <property type="match status" value="1"/>
</dbReference>
<keyword evidence="6" id="KW-0472">Membrane</keyword>
<name>A0ABR0YGP8_HUSHU</name>
<feature type="region of interest" description="Disordered" evidence="7">
    <location>
        <begin position="369"/>
        <end position="390"/>
    </location>
</feature>
<gene>
    <name evidence="9" type="ORF">HHUSO_G28661</name>
</gene>